<comment type="caution">
    <text evidence="1">The sequence shown here is derived from an EMBL/GenBank/DDBJ whole genome shotgun (WGS) entry which is preliminary data.</text>
</comment>
<gene>
    <name evidence="1" type="ORF">MAG551_00432</name>
</gene>
<accession>A0A941VZV7</accession>
<dbReference type="AlphaFoldDB" id="A0A941VZV7"/>
<sequence>MGDNKNITNDQGSVNSLGALMDAVQITASSSRNIKNAADTIEKSCSTQGTRGEAHKSLLLDKADDMRSLAELYGSASRRFESAAKKLQNGIPEDKVWADVLAYDSFFSDQLKSEKCDYESVLNILHENTT</sequence>
<evidence type="ECO:0000313" key="2">
    <source>
        <dbReference type="Proteomes" id="UP000722750"/>
    </source>
</evidence>
<organism evidence="1 2">
    <name type="scientific">Candidatus Scalindua arabica</name>
    <dbReference type="NCBI Taxonomy" id="1127984"/>
    <lineage>
        <taxon>Bacteria</taxon>
        <taxon>Pseudomonadati</taxon>
        <taxon>Planctomycetota</taxon>
        <taxon>Candidatus Brocadiia</taxon>
        <taxon>Candidatus Brocadiales</taxon>
        <taxon>Candidatus Scalinduaceae</taxon>
        <taxon>Candidatus Scalindua</taxon>
    </lineage>
</organism>
<dbReference type="Proteomes" id="UP000722750">
    <property type="component" value="Unassembled WGS sequence"/>
</dbReference>
<reference evidence="1" key="1">
    <citation type="journal article" date="2021" name="ISME J.">
        <title>Fine-scale metabolic discontinuity in a stratified prokaryote microbiome of a Red Sea deep halocline.</title>
        <authorList>
            <person name="Michoud G."/>
            <person name="Ngugi D.K."/>
            <person name="Barozzi A."/>
            <person name="Merlino G."/>
            <person name="Calleja M.L."/>
            <person name="Delgado-Huertas A."/>
            <person name="Moran X.A.G."/>
            <person name="Daffonchio D."/>
        </authorList>
    </citation>
    <scope>NUCLEOTIDE SEQUENCE</scope>
    <source>
        <strain evidence="1">SuakinDeep_MAG55_1</strain>
    </source>
</reference>
<dbReference type="EMBL" id="JAANXD010000023">
    <property type="protein sequence ID" value="MBS1257390.1"/>
    <property type="molecule type" value="Genomic_DNA"/>
</dbReference>
<protein>
    <submittedName>
        <fullName evidence="1">Uncharacterized protein</fullName>
    </submittedName>
</protein>
<evidence type="ECO:0000313" key="1">
    <source>
        <dbReference type="EMBL" id="MBS1257390.1"/>
    </source>
</evidence>
<name>A0A941VZV7_9BACT</name>
<proteinExistence type="predicted"/>